<evidence type="ECO:0000256" key="3">
    <source>
        <dbReference type="ARBA" id="ARBA00009919"/>
    </source>
</evidence>
<dbReference type="GO" id="GO:0061504">
    <property type="term" value="P:cyclic threonylcarbamoyladenosine biosynthetic process"/>
    <property type="evidence" value="ECO:0007669"/>
    <property type="project" value="TreeGrafter"/>
</dbReference>
<dbReference type="EMBL" id="JADGJQ010000083">
    <property type="protein sequence ID" value="KAJ3171844.1"/>
    <property type="molecule type" value="Genomic_DNA"/>
</dbReference>
<evidence type="ECO:0000256" key="10">
    <source>
        <dbReference type="ARBA" id="ARBA00023128"/>
    </source>
</evidence>
<evidence type="ECO:0000256" key="5">
    <source>
        <dbReference type="ARBA" id="ARBA00022692"/>
    </source>
</evidence>
<keyword evidence="6" id="KW-0547">Nucleotide-binding</keyword>
<gene>
    <name evidence="14" type="ORF">HDU87_008232</name>
</gene>
<dbReference type="CDD" id="cd00755">
    <property type="entry name" value="YgdL_like"/>
    <property type="match status" value="1"/>
</dbReference>
<evidence type="ECO:0000256" key="9">
    <source>
        <dbReference type="ARBA" id="ARBA00022989"/>
    </source>
</evidence>
<dbReference type="Gene3D" id="3.40.50.720">
    <property type="entry name" value="NAD(P)-binding Rossmann-like Domain"/>
    <property type="match status" value="1"/>
</dbReference>
<comment type="caution">
    <text evidence="14">The sequence shown here is derived from an EMBL/GenBank/DDBJ whole genome shotgun (WGS) entry which is preliminary data.</text>
</comment>
<evidence type="ECO:0000313" key="15">
    <source>
        <dbReference type="Proteomes" id="UP001212152"/>
    </source>
</evidence>
<dbReference type="GO" id="GO:0061503">
    <property type="term" value="F:tRNA threonylcarbamoyladenosine dehydratase"/>
    <property type="evidence" value="ECO:0007669"/>
    <property type="project" value="TreeGrafter"/>
</dbReference>
<sequence length="465" mass="51230">MGFLKLPSIDAPHLTTFAVALAASVATASSIFLAQHYSKHARIQRIKDEIAESLRNSIADFDDDSAEGALVGRGSGGSGGDKPAPALAEHLIREQLARNYAFLGEEGVTKVRGAFVIVVGLGGVGSHAAHMLLRSGVQRLRLIDFDQVSLSSLNRHAVATQADVGTPKSTCLQRHFGQIAPHVQIDARNELFNMDAAEELLSGEPDFVLDCIDNLNTKIDLIKYCKDNNIRIISSMGAGAKSDCSRIQIADISETFEDPLARATRRGLKLKGVESGVPVVYSTEKPGSVKLLPLEDDKVEEAEEYSALPDFRVRILPVLGTLPALFGNCMASYVITELAGWATEPLAIKGREKTYARLHRDMVNREKDQRGNAVAVPLNIADVGYVYEEIWRGRSAVSGSFDKPQIVRWDNSKPPSFQNLVCLTRPEAEKHDKIPPNRLAEHYPPEVIEYIEARFLEERRLNKWR</sequence>
<dbReference type="GO" id="GO:0005524">
    <property type="term" value="F:ATP binding"/>
    <property type="evidence" value="ECO:0007669"/>
    <property type="project" value="UniProtKB-KW"/>
</dbReference>
<evidence type="ECO:0000256" key="7">
    <source>
        <dbReference type="ARBA" id="ARBA00022787"/>
    </source>
</evidence>
<evidence type="ECO:0000256" key="12">
    <source>
        <dbReference type="ARBA" id="ARBA00060084"/>
    </source>
</evidence>
<dbReference type="PANTHER" id="PTHR43267:SF2">
    <property type="entry name" value="TRNA THREONYLCARBAMOYLADENOSINE DEHYDRATASE 1-RELATED"/>
    <property type="match status" value="1"/>
</dbReference>
<keyword evidence="11" id="KW-0472">Membrane</keyword>
<keyword evidence="5" id="KW-0812">Transmembrane</keyword>
<dbReference type="AlphaFoldDB" id="A0AAD5TEB3"/>
<evidence type="ECO:0000256" key="11">
    <source>
        <dbReference type="ARBA" id="ARBA00023136"/>
    </source>
</evidence>
<comment type="subcellular location">
    <subcellularLocation>
        <location evidence="1">Mitochondrion membrane</location>
        <topology evidence="1">Multi-pass membrane protein</topology>
    </subcellularLocation>
    <subcellularLocation>
        <location evidence="2">Mitochondrion outer membrane</location>
    </subcellularLocation>
</comment>
<dbReference type="Pfam" id="PF00899">
    <property type="entry name" value="ThiF"/>
    <property type="match status" value="1"/>
</dbReference>
<dbReference type="InterPro" id="IPR000594">
    <property type="entry name" value="ThiF_NAD_FAD-bd"/>
</dbReference>
<dbReference type="InterPro" id="IPR045886">
    <property type="entry name" value="ThiF/MoeB/HesA"/>
</dbReference>
<accession>A0AAD5TEB3</accession>
<comment type="function">
    <text evidence="12">Catalyzes the ATP-dependent dehydration of threonylcarbamoyladenosine at position 37 (t(6)A37) to form cyclic t(6)A37 (ct(6)A37) in tRNAs that read codons beginning with adenine.</text>
</comment>
<evidence type="ECO:0000256" key="4">
    <source>
        <dbReference type="ARBA" id="ARBA00022598"/>
    </source>
</evidence>
<reference evidence="14" key="1">
    <citation type="submission" date="2020-05" db="EMBL/GenBank/DDBJ databases">
        <title>Phylogenomic resolution of chytrid fungi.</title>
        <authorList>
            <person name="Stajich J.E."/>
            <person name="Amses K."/>
            <person name="Simmons R."/>
            <person name="Seto K."/>
            <person name="Myers J."/>
            <person name="Bonds A."/>
            <person name="Quandt C.A."/>
            <person name="Barry K."/>
            <person name="Liu P."/>
            <person name="Grigoriev I."/>
            <person name="Longcore J.E."/>
            <person name="James T.Y."/>
        </authorList>
    </citation>
    <scope>NUCLEOTIDE SEQUENCE</scope>
    <source>
        <strain evidence="14">JEL0379</strain>
    </source>
</reference>
<keyword evidence="7" id="KW-1000">Mitochondrion outer membrane</keyword>
<evidence type="ECO:0000256" key="6">
    <source>
        <dbReference type="ARBA" id="ARBA00022741"/>
    </source>
</evidence>
<dbReference type="PANTHER" id="PTHR43267">
    <property type="entry name" value="TRNA THREONYLCARBAMOYLADENOSINE DEHYDRATASE"/>
    <property type="match status" value="1"/>
</dbReference>
<dbReference type="SUPFAM" id="SSF69572">
    <property type="entry name" value="Activating enzymes of the ubiquitin-like proteins"/>
    <property type="match status" value="1"/>
</dbReference>
<feature type="domain" description="THIF-type NAD/FAD binding fold" evidence="13">
    <location>
        <begin position="97"/>
        <end position="362"/>
    </location>
</feature>
<keyword evidence="15" id="KW-1185">Reference proteome</keyword>
<dbReference type="FunFam" id="3.40.50.720:FF:000125">
    <property type="entry name" value="tRNA threonylcarbamoyladenosine dehydratase 2-like"/>
    <property type="match status" value="1"/>
</dbReference>
<proteinExistence type="inferred from homology"/>
<comment type="similarity">
    <text evidence="3">Belongs to the HesA/MoeB/ThiF family.</text>
</comment>
<dbReference type="GO" id="GO:0005741">
    <property type="term" value="C:mitochondrial outer membrane"/>
    <property type="evidence" value="ECO:0007669"/>
    <property type="project" value="UniProtKB-SubCell"/>
</dbReference>
<organism evidence="14 15">
    <name type="scientific">Geranomyces variabilis</name>
    <dbReference type="NCBI Taxonomy" id="109894"/>
    <lineage>
        <taxon>Eukaryota</taxon>
        <taxon>Fungi</taxon>
        <taxon>Fungi incertae sedis</taxon>
        <taxon>Chytridiomycota</taxon>
        <taxon>Chytridiomycota incertae sedis</taxon>
        <taxon>Chytridiomycetes</taxon>
        <taxon>Spizellomycetales</taxon>
        <taxon>Powellomycetaceae</taxon>
        <taxon>Geranomyces</taxon>
    </lineage>
</organism>
<evidence type="ECO:0000256" key="1">
    <source>
        <dbReference type="ARBA" id="ARBA00004225"/>
    </source>
</evidence>
<keyword evidence="10" id="KW-0496">Mitochondrion</keyword>
<protein>
    <recommendedName>
        <fullName evidence="13">THIF-type NAD/FAD binding fold domain-containing protein</fullName>
    </recommendedName>
</protein>
<evidence type="ECO:0000313" key="14">
    <source>
        <dbReference type="EMBL" id="KAJ3171844.1"/>
    </source>
</evidence>
<name>A0AAD5TEB3_9FUNG</name>
<keyword evidence="8" id="KW-0067">ATP-binding</keyword>
<dbReference type="InterPro" id="IPR035985">
    <property type="entry name" value="Ubiquitin-activating_enz"/>
</dbReference>
<evidence type="ECO:0000256" key="8">
    <source>
        <dbReference type="ARBA" id="ARBA00022840"/>
    </source>
</evidence>
<keyword evidence="4" id="KW-0436">Ligase</keyword>
<evidence type="ECO:0000259" key="13">
    <source>
        <dbReference type="Pfam" id="PF00899"/>
    </source>
</evidence>
<keyword evidence="9" id="KW-1133">Transmembrane helix</keyword>
<dbReference type="Proteomes" id="UP001212152">
    <property type="component" value="Unassembled WGS sequence"/>
</dbReference>
<evidence type="ECO:0000256" key="2">
    <source>
        <dbReference type="ARBA" id="ARBA00004294"/>
    </source>
</evidence>
<dbReference type="GO" id="GO:0008641">
    <property type="term" value="F:ubiquitin-like modifier activating enzyme activity"/>
    <property type="evidence" value="ECO:0007669"/>
    <property type="project" value="InterPro"/>
</dbReference>